<name>A0ABM9L7I0_9MYCO</name>
<dbReference type="Pfam" id="PF10604">
    <property type="entry name" value="Polyketide_cyc2"/>
    <property type="match status" value="1"/>
</dbReference>
<dbReference type="Proteomes" id="UP001190336">
    <property type="component" value="Chromosome"/>
</dbReference>
<dbReference type="RefSeq" id="WP_308475535.1">
    <property type="nucleotide sequence ID" value="NZ_OY726394.1"/>
</dbReference>
<evidence type="ECO:0000313" key="2">
    <source>
        <dbReference type="Proteomes" id="UP001190336"/>
    </source>
</evidence>
<proteinExistence type="predicted"/>
<dbReference type="InterPro" id="IPR023393">
    <property type="entry name" value="START-like_dom_sf"/>
</dbReference>
<dbReference type="SUPFAM" id="SSF55961">
    <property type="entry name" value="Bet v1-like"/>
    <property type="match status" value="1"/>
</dbReference>
<dbReference type="Gene3D" id="3.30.530.20">
    <property type="match status" value="1"/>
</dbReference>
<keyword evidence="2" id="KW-1185">Reference proteome</keyword>
<organism evidence="1 2">
    <name type="scientific">[Mycobacterium] kokjensenii</name>
    <dbReference type="NCBI Taxonomy" id="3064287"/>
    <lineage>
        <taxon>Bacteria</taxon>
        <taxon>Bacillati</taxon>
        <taxon>Actinomycetota</taxon>
        <taxon>Actinomycetes</taxon>
        <taxon>Mycobacteriales</taxon>
        <taxon>Mycobacteriaceae</taxon>
        <taxon>Mycolicibacter</taxon>
    </lineage>
</organism>
<sequence length="145" mass="16225">MARGRLEHTADIAAAPDAVAALLSDLANYEALHPMLVDVRRVPGGRDGATRYLAPHRMRLYGIPIRFTCRVDLSTPAPDEIRTHTLQRPGIEMWSTLTIRPHDGGTRLHEHVDIRAPRLLMKTVLRDGGSSHAAMWENLQRYFAG</sequence>
<evidence type="ECO:0000313" key="1">
    <source>
        <dbReference type="EMBL" id="CAJ1494006.1"/>
    </source>
</evidence>
<accession>A0ABM9L7I0</accession>
<reference evidence="1 2" key="1">
    <citation type="submission" date="2023-08" db="EMBL/GenBank/DDBJ databases">
        <authorList>
            <person name="Folkvardsen B D."/>
            <person name="Norman A."/>
        </authorList>
    </citation>
    <scope>NUCLEOTIDE SEQUENCE [LARGE SCALE GENOMIC DNA]</scope>
    <source>
        <strain evidence="1 2">Mu0083</strain>
    </source>
</reference>
<dbReference type="InterPro" id="IPR019587">
    <property type="entry name" value="Polyketide_cyclase/dehydratase"/>
</dbReference>
<dbReference type="CDD" id="cd07812">
    <property type="entry name" value="SRPBCC"/>
    <property type="match status" value="1"/>
</dbReference>
<dbReference type="EMBL" id="OY726394">
    <property type="protein sequence ID" value="CAJ1494006.1"/>
    <property type="molecule type" value="Genomic_DNA"/>
</dbReference>
<protein>
    <submittedName>
        <fullName evidence="1">SRPBCC family protein</fullName>
    </submittedName>
</protein>
<gene>
    <name evidence="1" type="ORF">MU0083_000603</name>
</gene>